<dbReference type="AlphaFoldDB" id="A0A409WRR4"/>
<proteinExistence type="predicted"/>
<name>A0A409WRR4_PSICY</name>
<keyword evidence="3" id="KW-1185">Reference proteome</keyword>
<protein>
    <recommendedName>
        <fullName evidence="1">Ubiquitin-like domain-containing protein</fullName>
    </recommendedName>
</protein>
<gene>
    <name evidence="2" type="ORF">CVT25_015206</name>
</gene>
<dbReference type="InterPro" id="IPR054464">
    <property type="entry name" value="ULD_fung"/>
</dbReference>
<dbReference type="InParanoid" id="A0A409WRR4"/>
<reference evidence="2 3" key="1">
    <citation type="journal article" date="2018" name="Evol. Lett.">
        <title>Horizontal gene cluster transfer increased hallucinogenic mushroom diversity.</title>
        <authorList>
            <person name="Reynolds H.T."/>
            <person name="Vijayakumar V."/>
            <person name="Gluck-Thaler E."/>
            <person name="Korotkin H.B."/>
            <person name="Matheny P.B."/>
            <person name="Slot J.C."/>
        </authorList>
    </citation>
    <scope>NUCLEOTIDE SEQUENCE [LARGE SCALE GENOMIC DNA]</scope>
    <source>
        <strain evidence="2 3">2631</strain>
    </source>
</reference>
<feature type="domain" description="Ubiquitin-like" evidence="1">
    <location>
        <begin position="191"/>
        <end position="281"/>
    </location>
</feature>
<dbReference type="Proteomes" id="UP000283269">
    <property type="component" value="Unassembled WGS sequence"/>
</dbReference>
<dbReference type="Pfam" id="PF22893">
    <property type="entry name" value="ULD_2"/>
    <property type="match status" value="1"/>
</dbReference>
<evidence type="ECO:0000313" key="3">
    <source>
        <dbReference type="Proteomes" id="UP000283269"/>
    </source>
</evidence>
<evidence type="ECO:0000259" key="1">
    <source>
        <dbReference type="Pfam" id="PF22893"/>
    </source>
</evidence>
<accession>A0A409WRR4</accession>
<evidence type="ECO:0000313" key="2">
    <source>
        <dbReference type="EMBL" id="PPQ81192.1"/>
    </source>
</evidence>
<sequence>MSKTPSHIQKYSIAAGTYATLQRFGPSPPTREAVPLNSAMQKFIDYARQFLNLGSPMAGAIPVAGTPLKASIDVLLVVLNGVNIKSKNRLTADYMIQRLYRLEAKISAMPAASGHVQHQNDELIRKLNEISYQLKGMNVRSIFGSTDVQGSILDCMRDIDALERDYTLLALMRTEKKVEEIASQVPNVVQQAMIFVKDPTGREYKLLVEQCRSPQVGSIHWQFIGVLRWYFGQTDRRDKVLHSIIDQGAYDLYTETEHNVSQLTKWSMVRSGTRIVMGVILDQKQHGDRYQCPRPQCGKWNDDADVKEGWVDCTGCPSRFQITNVERRTKQSDSNSSKDATTRLTMSRDADDLLDLILIFHIRQQILSVRYTMELPPSF</sequence>
<organism evidence="2 3">
    <name type="scientific">Psilocybe cyanescens</name>
    <dbReference type="NCBI Taxonomy" id="93625"/>
    <lineage>
        <taxon>Eukaryota</taxon>
        <taxon>Fungi</taxon>
        <taxon>Dikarya</taxon>
        <taxon>Basidiomycota</taxon>
        <taxon>Agaricomycotina</taxon>
        <taxon>Agaricomycetes</taxon>
        <taxon>Agaricomycetidae</taxon>
        <taxon>Agaricales</taxon>
        <taxon>Agaricineae</taxon>
        <taxon>Strophariaceae</taxon>
        <taxon>Psilocybe</taxon>
    </lineage>
</organism>
<comment type="caution">
    <text evidence="2">The sequence shown here is derived from an EMBL/GenBank/DDBJ whole genome shotgun (WGS) entry which is preliminary data.</text>
</comment>
<dbReference type="OrthoDB" id="3058759at2759"/>
<dbReference type="EMBL" id="NHYD01003274">
    <property type="protein sequence ID" value="PPQ81192.1"/>
    <property type="molecule type" value="Genomic_DNA"/>
</dbReference>